<sequence length="68" mass="7390">MIDKITPITEGMEPRIITDPDALIISSLSDEWIRFKARSLIRTAFAIGFAAGLIVATVIISYVLVVVG</sequence>
<gene>
    <name evidence="2" type="ORF">McpAg1_18980</name>
</gene>
<keyword evidence="1" id="KW-0472">Membrane</keyword>
<dbReference type="AlphaFoldDB" id="A0AAE4MED1"/>
<dbReference type="Proteomes" id="UP001273136">
    <property type="component" value="Unassembled WGS sequence"/>
</dbReference>
<protein>
    <recommendedName>
        <fullName evidence="4">Tetrahydromethanopterin S-methyltransferase</fullName>
    </recommendedName>
</protein>
<dbReference type="RefSeq" id="WP_338095057.1">
    <property type="nucleotide sequence ID" value="NZ_JAWDKA010000018.1"/>
</dbReference>
<feature type="transmembrane region" description="Helical" evidence="1">
    <location>
        <begin position="44"/>
        <end position="65"/>
    </location>
</feature>
<keyword evidence="1" id="KW-0812">Transmembrane</keyword>
<accession>A0AAE4MED1</accession>
<dbReference type="EMBL" id="JAWDKA010000018">
    <property type="protein sequence ID" value="MDV0442634.1"/>
    <property type="molecule type" value="Genomic_DNA"/>
</dbReference>
<evidence type="ECO:0008006" key="4">
    <source>
        <dbReference type="Google" id="ProtNLM"/>
    </source>
</evidence>
<organism evidence="2 3">
    <name type="scientific">Methanorbis furvi</name>
    <dbReference type="NCBI Taxonomy" id="3028299"/>
    <lineage>
        <taxon>Archaea</taxon>
        <taxon>Methanobacteriati</taxon>
        <taxon>Methanobacteriota</taxon>
        <taxon>Stenosarchaea group</taxon>
        <taxon>Methanomicrobia</taxon>
        <taxon>Methanomicrobiales</taxon>
        <taxon>Methanocorpusculaceae</taxon>
        <taxon>Methanorbis</taxon>
    </lineage>
</organism>
<reference evidence="2" key="1">
    <citation type="submission" date="2023-06" db="EMBL/GenBank/DDBJ databases">
        <title>Genome sequence of Methancorpusculaceae sp. Ag1.</title>
        <authorList>
            <person name="Protasov E."/>
            <person name="Platt K."/>
            <person name="Poehlein A."/>
            <person name="Daniel R."/>
            <person name="Brune A."/>
        </authorList>
    </citation>
    <scope>NUCLEOTIDE SEQUENCE</scope>
    <source>
        <strain evidence="2">Ag1</strain>
    </source>
</reference>
<keyword evidence="3" id="KW-1185">Reference proteome</keyword>
<evidence type="ECO:0000256" key="1">
    <source>
        <dbReference type="SAM" id="Phobius"/>
    </source>
</evidence>
<evidence type="ECO:0000313" key="3">
    <source>
        <dbReference type="Proteomes" id="UP001273136"/>
    </source>
</evidence>
<keyword evidence="1" id="KW-1133">Transmembrane helix</keyword>
<proteinExistence type="predicted"/>
<name>A0AAE4MED1_9EURY</name>
<evidence type="ECO:0000313" key="2">
    <source>
        <dbReference type="EMBL" id="MDV0442634.1"/>
    </source>
</evidence>
<comment type="caution">
    <text evidence="2">The sequence shown here is derived from an EMBL/GenBank/DDBJ whole genome shotgun (WGS) entry which is preliminary data.</text>
</comment>